<feature type="domain" description="UBR-type" evidence="6">
    <location>
        <begin position="72"/>
        <end position="151"/>
    </location>
</feature>
<dbReference type="GO" id="GO:0061630">
    <property type="term" value="F:ubiquitin protein ligase activity"/>
    <property type="evidence" value="ECO:0007669"/>
    <property type="project" value="InterPro"/>
</dbReference>
<dbReference type="InterPro" id="IPR047506">
    <property type="entry name" value="UBR7-like_UBR-box"/>
</dbReference>
<dbReference type="GeneID" id="37029473"/>
<keyword evidence="3" id="KW-0862">Zinc</keyword>
<feature type="region of interest" description="Disordered" evidence="5">
    <location>
        <begin position="395"/>
        <end position="414"/>
    </location>
</feature>
<dbReference type="CDD" id="cd19677">
    <property type="entry name" value="UBR-box_UBR7"/>
    <property type="match status" value="1"/>
</dbReference>
<evidence type="ECO:0000256" key="3">
    <source>
        <dbReference type="ARBA" id="ARBA00022833"/>
    </source>
</evidence>
<dbReference type="Pfam" id="PF02207">
    <property type="entry name" value="zf-UBR"/>
    <property type="match status" value="1"/>
</dbReference>
<feature type="compositionally biased region" description="Basic and acidic residues" evidence="5">
    <location>
        <begin position="323"/>
        <end position="333"/>
    </location>
</feature>
<dbReference type="PANTHER" id="PTHR13513">
    <property type="entry name" value="E3 UBIQUITIN-PROTEIN LIGASE UBR7"/>
    <property type="match status" value="1"/>
</dbReference>
<gene>
    <name evidence="7" type="ORF">BDZ90DRAFT_249257</name>
</gene>
<name>A0A316UWD2_9BASI</name>
<protein>
    <recommendedName>
        <fullName evidence="6">UBR-type domain-containing protein</fullName>
    </recommendedName>
</protein>
<evidence type="ECO:0000313" key="7">
    <source>
        <dbReference type="EMBL" id="PWN29532.1"/>
    </source>
</evidence>
<organism evidence="7 8">
    <name type="scientific">Jaminaea rosea</name>
    <dbReference type="NCBI Taxonomy" id="1569628"/>
    <lineage>
        <taxon>Eukaryota</taxon>
        <taxon>Fungi</taxon>
        <taxon>Dikarya</taxon>
        <taxon>Basidiomycota</taxon>
        <taxon>Ustilaginomycotina</taxon>
        <taxon>Exobasidiomycetes</taxon>
        <taxon>Microstromatales</taxon>
        <taxon>Microstromatales incertae sedis</taxon>
        <taxon>Jaminaea</taxon>
    </lineage>
</organism>
<evidence type="ECO:0000256" key="5">
    <source>
        <dbReference type="SAM" id="MobiDB-lite"/>
    </source>
</evidence>
<feature type="region of interest" description="Disordered" evidence="5">
    <location>
        <begin position="1"/>
        <end position="43"/>
    </location>
</feature>
<dbReference type="SMART" id="SM00249">
    <property type="entry name" value="PHD"/>
    <property type="match status" value="1"/>
</dbReference>
<dbReference type="PROSITE" id="PS01359">
    <property type="entry name" value="ZF_PHD_1"/>
    <property type="match status" value="1"/>
</dbReference>
<dbReference type="SMART" id="SM00396">
    <property type="entry name" value="ZnF_UBR1"/>
    <property type="match status" value="1"/>
</dbReference>
<dbReference type="InterPro" id="IPR003126">
    <property type="entry name" value="Znf_UBR"/>
</dbReference>
<sequence>MADGHPSSSRQPPVSPLATSHSRRARSASADTANAPLPSASDRGLTASDLIAHQSLLEQQAREAIPFSYTRASCTYEKGYIRQPLWACKTCAHLNDEEDVPINVCAGCSIGCHADHELVELFAKRDARCDCGMMPSDQGEPHLHPCKLRAPPQHLIDANTRNVYSRNHHGHFCYCEKGYTYDPLEEEETMFQCLVCEDWFHESCTSLTTNDVDPGRGHVIERQAPLIAHESFDSFICDACVRENRPLLHYVGKEGWGACLEMPDGVKEEENEEKDKEASSSFHPSRAEGWEGSSTEMLVEAEGQQPRKYLVVGLPANTEEQEEMKSRKAREAELIAQSDAESAQSSSSAIKGWRKRLCRCSTCVAELTSYRHLAGILQEEETYEPPSSPRALAQQLEHAGSPDDDATSSTSSSYDMAMSALSSLPRAQTLEAMQGYSRLKDALYEHLRPFAREGRMVDESAITEFFEDWKRREREGRD</sequence>
<dbReference type="InterPro" id="IPR019786">
    <property type="entry name" value="Zinc_finger_PHD-type_CS"/>
</dbReference>
<proteinExistence type="predicted"/>
<dbReference type="EMBL" id="KZ819663">
    <property type="protein sequence ID" value="PWN29532.1"/>
    <property type="molecule type" value="Genomic_DNA"/>
</dbReference>
<dbReference type="InterPro" id="IPR040204">
    <property type="entry name" value="UBR7"/>
</dbReference>
<accession>A0A316UWD2</accession>
<dbReference type="InterPro" id="IPR011011">
    <property type="entry name" value="Znf_FYVE_PHD"/>
</dbReference>
<evidence type="ECO:0000313" key="8">
    <source>
        <dbReference type="Proteomes" id="UP000245884"/>
    </source>
</evidence>
<feature type="compositionally biased region" description="Low complexity" evidence="5">
    <location>
        <begin position="336"/>
        <end position="346"/>
    </location>
</feature>
<keyword evidence="2" id="KW-0863">Zinc-finger</keyword>
<dbReference type="STRING" id="1569628.A0A316UWD2"/>
<dbReference type="GO" id="GO:0005737">
    <property type="term" value="C:cytoplasm"/>
    <property type="evidence" value="ECO:0007669"/>
    <property type="project" value="TreeGrafter"/>
</dbReference>
<dbReference type="InterPro" id="IPR001965">
    <property type="entry name" value="Znf_PHD"/>
</dbReference>
<dbReference type="Gene3D" id="3.30.40.10">
    <property type="entry name" value="Zinc/RING finger domain, C3HC4 (zinc finger)"/>
    <property type="match status" value="1"/>
</dbReference>
<dbReference type="SUPFAM" id="SSF57903">
    <property type="entry name" value="FYVE/PHD zinc finger"/>
    <property type="match status" value="1"/>
</dbReference>
<dbReference type="OrthoDB" id="5795902at2759"/>
<feature type="region of interest" description="Disordered" evidence="5">
    <location>
        <begin position="318"/>
        <end position="346"/>
    </location>
</feature>
<dbReference type="PANTHER" id="PTHR13513:SF9">
    <property type="entry name" value="E3 UBIQUITIN-PROTEIN LIGASE UBR7-RELATED"/>
    <property type="match status" value="1"/>
</dbReference>
<evidence type="ECO:0000256" key="4">
    <source>
        <dbReference type="PROSITE-ProRule" id="PRU00508"/>
    </source>
</evidence>
<dbReference type="GO" id="GO:0008270">
    <property type="term" value="F:zinc ion binding"/>
    <property type="evidence" value="ECO:0007669"/>
    <property type="project" value="UniProtKB-KW"/>
</dbReference>
<evidence type="ECO:0000256" key="2">
    <source>
        <dbReference type="ARBA" id="ARBA00022771"/>
    </source>
</evidence>
<dbReference type="CDD" id="cd15542">
    <property type="entry name" value="PHD_UBR7"/>
    <property type="match status" value="1"/>
</dbReference>
<dbReference type="RefSeq" id="XP_025364144.1">
    <property type="nucleotide sequence ID" value="XM_025507650.1"/>
</dbReference>
<feature type="region of interest" description="Disordered" evidence="5">
    <location>
        <begin position="267"/>
        <end position="294"/>
    </location>
</feature>
<evidence type="ECO:0000259" key="6">
    <source>
        <dbReference type="PROSITE" id="PS51157"/>
    </source>
</evidence>
<dbReference type="Proteomes" id="UP000245884">
    <property type="component" value="Unassembled WGS sequence"/>
</dbReference>
<dbReference type="AlphaFoldDB" id="A0A316UWD2"/>
<dbReference type="InterPro" id="IPR013083">
    <property type="entry name" value="Znf_RING/FYVE/PHD"/>
</dbReference>
<feature type="compositionally biased region" description="Polar residues" evidence="5">
    <location>
        <begin position="1"/>
        <end position="20"/>
    </location>
</feature>
<feature type="zinc finger region" description="UBR-type" evidence="4">
    <location>
        <begin position="72"/>
        <end position="151"/>
    </location>
</feature>
<feature type="compositionally biased region" description="Basic and acidic residues" evidence="5">
    <location>
        <begin position="267"/>
        <end position="278"/>
    </location>
</feature>
<reference evidence="7 8" key="1">
    <citation type="journal article" date="2018" name="Mol. Biol. Evol.">
        <title>Broad Genomic Sampling Reveals a Smut Pathogenic Ancestry of the Fungal Clade Ustilaginomycotina.</title>
        <authorList>
            <person name="Kijpornyongpan T."/>
            <person name="Mondo S.J."/>
            <person name="Barry K."/>
            <person name="Sandor L."/>
            <person name="Lee J."/>
            <person name="Lipzen A."/>
            <person name="Pangilinan J."/>
            <person name="LaButti K."/>
            <person name="Hainaut M."/>
            <person name="Henrissat B."/>
            <person name="Grigoriev I.V."/>
            <person name="Spatafora J.W."/>
            <person name="Aime M.C."/>
        </authorList>
    </citation>
    <scope>NUCLEOTIDE SEQUENCE [LARGE SCALE GENOMIC DNA]</scope>
    <source>
        <strain evidence="7 8">MCA 5214</strain>
    </source>
</reference>
<evidence type="ECO:0000256" key="1">
    <source>
        <dbReference type="ARBA" id="ARBA00022723"/>
    </source>
</evidence>
<dbReference type="PROSITE" id="PS51157">
    <property type="entry name" value="ZF_UBR"/>
    <property type="match status" value="1"/>
</dbReference>
<keyword evidence="8" id="KW-1185">Reference proteome</keyword>
<keyword evidence="1" id="KW-0479">Metal-binding</keyword>